<dbReference type="AlphaFoldDB" id="A0A1H6KT76"/>
<reference evidence="2" key="2">
    <citation type="submission" date="2016-06" db="EMBL/GenBank/DDBJ databases">
        <authorList>
            <person name="Olsen C.W."/>
            <person name="Carey S."/>
            <person name="Hinshaw L."/>
            <person name="Karasin A.I."/>
        </authorList>
    </citation>
    <scope>NUCLEOTIDE SEQUENCE [LARGE SCALE GENOMIC DNA]</scope>
    <source>
        <strain evidence="1">BazSymA</strain>
        <strain evidence="2">BazSymB</strain>
    </source>
</reference>
<evidence type="ECO:0000313" key="3">
    <source>
        <dbReference type="Proteomes" id="UP000198559"/>
    </source>
</evidence>
<organism evidence="2 3">
    <name type="scientific">Bathymodiolus azoricus thioautotrophic gill symbiont</name>
    <dbReference type="NCBI Taxonomy" id="235205"/>
    <lineage>
        <taxon>Bacteria</taxon>
        <taxon>Pseudomonadati</taxon>
        <taxon>Pseudomonadota</taxon>
        <taxon>Gammaproteobacteria</taxon>
        <taxon>sulfur-oxidizing symbionts</taxon>
    </lineage>
</organism>
<evidence type="ECO:0000313" key="1">
    <source>
        <dbReference type="EMBL" id="SEH72108.1"/>
    </source>
</evidence>
<accession>A0A1H6KT76</accession>
<sequence length="176" mass="20545">MSRSVEIIYKPYYRKILSVFTKTLPKSYEKYTEITQTACDDTSYLEMERDFVKCVEFYSEEIFIATSSKINTYLNDFLVMPKGSIDEFKIIFFLAQRLSFFLKRDGLETASKIVLSTMIGLLDDRLITVNAKRPVLTKQTIKMIHSNTLFEKTGEVGLYLTYKCLYKHAEKNQNIS</sequence>
<protein>
    <submittedName>
        <fullName evidence="2">Uncharacterized protein</fullName>
    </submittedName>
</protein>
<dbReference type="OrthoDB" id="9814576at2"/>
<evidence type="ECO:0000313" key="4">
    <source>
        <dbReference type="Proteomes" id="UP000198988"/>
    </source>
</evidence>
<gene>
    <name evidence="1" type="ORF">BAZSYMA_ACONTIG00032_1</name>
    <name evidence="2" type="ORF">BAZSYMB_GORF85_GLIMMER3</name>
</gene>
<dbReference type="EMBL" id="CVUD02000116">
    <property type="protein sequence ID" value="SEH75081.1"/>
    <property type="molecule type" value="Genomic_DNA"/>
</dbReference>
<dbReference type="Proteomes" id="UP000198559">
    <property type="component" value="Unassembled WGS sequence"/>
</dbReference>
<dbReference type="EMBL" id="CDSC02000136">
    <property type="protein sequence ID" value="SEH72108.1"/>
    <property type="molecule type" value="Genomic_DNA"/>
</dbReference>
<proteinExistence type="predicted"/>
<dbReference type="Proteomes" id="UP000198988">
    <property type="component" value="Unassembled WGS sequence"/>
</dbReference>
<dbReference type="STRING" id="235205.BAZSYMB_GORF85_GLIMMER3"/>
<reference evidence="3 4" key="1">
    <citation type="submission" date="2016-06" db="EMBL/GenBank/DDBJ databases">
        <authorList>
            <person name="Petersen J."/>
            <person name="Sayavedra L."/>
        </authorList>
    </citation>
    <scope>NUCLEOTIDE SEQUENCE [LARGE SCALE GENOMIC DNA]</scope>
    <source>
        <strain evidence="4">BazSymA</strain>
        <strain evidence="3">BazSymB</strain>
    </source>
</reference>
<dbReference type="RefSeq" id="WP_090715335.1">
    <property type="nucleotide sequence ID" value="NZ_CAESAP020000189.1"/>
</dbReference>
<evidence type="ECO:0000313" key="2">
    <source>
        <dbReference type="EMBL" id="SEH75081.1"/>
    </source>
</evidence>
<name>A0A1H6KT76_9GAMM</name>